<protein>
    <recommendedName>
        <fullName evidence="4">U1-type domain-containing protein</fullName>
    </recommendedName>
</protein>
<feature type="region of interest" description="Disordered" evidence="1">
    <location>
        <begin position="128"/>
        <end position="154"/>
    </location>
</feature>
<feature type="non-terminal residue" evidence="2">
    <location>
        <position position="154"/>
    </location>
</feature>
<sequence>NGNFRNSYRGGWNDTPFDNVSREQFNYNYQIPHDWGFHYAHDMHLPYQTPAHYYDMSHPTHQMSAHYPDMRPLPHQVPATILNPSKKRVPLCEICHVKVPSKDIELHNNGKKHRRNLKSKECITSKGEVSGHIQNSQMNPVVQPKEVPKSMKDG</sequence>
<organism evidence="2 3">
    <name type="scientific">Trifolium medium</name>
    <dbReference type="NCBI Taxonomy" id="97028"/>
    <lineage>
        <taxon>Eukaryota</taxon>
        <taxon>Viridiplantae</taxon>
        <taxon>Streptophyta</taxon>
        <taxon>Embryophyta</taxon>
        <taxon>Tracheophyta</taxon>
        <taxon>Spermatophyta</taxon>
        <taxon>Magnoliopsida</taxon>
        <taxon>eudicotyledons</taxon>
        <taxon>Gunneridae</taxon>
        <taxon>Pentapetalae</taxon>
        <taxon>rosids</taxon>
        <taxon>fabids</taxon>
        <taxon>Fabales</taxon>
        <taxon>Fabaceae</taxon>
        <taxon>Papilionoideae</taxon>
        <taxon>50 kb inversion clade</taxon>
        <taxon>NPAAA clade</taxon>
        <taxon>Hologalegina</taxon>
        <taxon>IRL clade</taxon>
        <taxon>Trifolieae</taxon>
        <taxon>Trifolium</taxon>
    </lineage>
</organism>
<feature type="non-terminal residue" evidence="2">
    <location>
        <position position="1"/>
    </location>
</feature>
<name>A0A392QPA3_9FABA</name>
<reference evidence="2 3" key="1">
    <citation type="journal article" date="2018" name="Front. Plant Sci.">
        <title>Red Clover (Trifolium pratense) and Zigzag Clover (T. medium) - A Picture of Genomic Similarities and Differences.</title>
        <authorList>
            <person name="Dluhosova J."/>
            <person name="Istvanek J."/>
            <person name="Nedelnik J."/>
            <person name="Repkova J."/>
        </authorList>
    </citation>
    <scope>NUCLEOTIDE SEQUENCE [LARGE SCALE GENOMIC DNA]</scope>
    <source>
        <strain evidence="3">cv. 10/8</strain>
        <tissue evidence="2">Leaf</tissue>
    </source>
</reference>
<dbReference type="EMBL" id="LXQA010151947">
    <property type="protein sequence ID" value="MCI26221.1"/>
    <property type="molecule type" value="Genomic_DNA"/>
</dbReference>
<dbReference type="InterPro" id="IPR036236">
    <property type="entry name" value="Znf_C2H2_sf"/>
</dbReference>
<accession>A0A392QPA3</accession>
<keyword evidence="3" id="KW-1185">Reference proteome</keyword>
<dbReference type="Gene3D" id="3.30.160.60">
    <property type="entry name" value="Classic Zinc Finger"/>
    <property type="match status" value="1"/>
</dbReference>
<comment type="caution">
    <text evidence="2">The sequence shown here is derived from an EMBL/GenBank/DDBJ whole genome shotgun (WGS) entry which is preliminary data.</text>
</comment>
<evidence type="ECO:0008006" key="4">
    <source>
        <dbReference type="Google" id="ProtNLM"/>
    </source>
</evidence>
<dbReference type="SUPFAM" id="SSF57667">
    <property type="entry name" value="beta-beta-alpha zinc fingers"/>
    <property type="match status" value="1"/>
</dbReference>
<dbReference type="AlphaFoldDB" id="A0A392QPA3"/>
<evidence type="ECO:0000313" key="2">
    <source>
        <dbReference type="EMBL" id="MCI26221.1"/>
    </source>
</evidence>
<evidence type="ECO:0000313" key="3">
    <source>
        <dbReference type="Proteomes" id="UP000265520"/>
    </source>
</evidence>
<proteinExistence type="predicted"/>
<evidence type="ECO:0000256" key="1">
    <source>
        <dbReference type="SAM" id="MobiDB-lite"/>
    </source>
</evidence>
<dbReference type="Proteomes" id="UP000265520">
    <property type="component" value="Unassembled WGS sequence"/>
</dbReference>